<gene>
    <name evidence="2" type="primary">54</name>
    <name evidence="2" type="ORF">SEA_BOLT007_54</name>
</gene>
<dbReference type="Proteomes" id="UP001212175">
    <property type="component" value="Segment"/>
</dbReference>
<evidence type="ECO:0000313" key="2">
    <source>
        <dbReference type="EMBL" id="WBF79022.1"/>
    </source>
</evidence>
<proteinExistence type="predicted"/>
<keyword evidence="3" id="KW-1185">Reference proteome</keyword>
<evidence type="ECO:0000256" key="1">
    <source>
        <dbReference type="SAM" id="MobiDB-lite"/>
    </source>
</evidence>
<feature type="compositionally biased region" description="Basic and acidic residues" evidence="1">
    <location>
        <begin position="76"/>
        <end position="95"/>
    </location>
</feature>
<name>A0AA49E473_9CAUD</name>
<reference evidence="2 3" key="1">
    <citation type="submission" date="2022-12" db="EMBL/GenBank/DDBJ databases">
        <authorList>
            <person name="Batteikh M."/>
            <person name="Krug K."/>
            <person name="Kamarzar M."/>
            <person name="Huq N."/>
            <person name="Esparza P.D."/>
            <person name="Ma Y."/>
            <person name="Wang J.Y."/>
            <person name="Fleming H.S."/>
            <person name="Wright N.E."/>
            <person name="Melkote A."/>
            <person name="Senthilvelan J."/>
            <person name="Rajiv S."/>
            <person name="Paek B.H."/>
            <person name="Gonzalez C."/>
            <person name="Abuwarda M."/>
            <person name="Niazmandi K."/>
            <person name="Whang A."/>
            <person name="Magaling J.T.M."/>
            <person name="Seeman S."/>
            <person name="Chai A.E."/>
            <person name="Zorawik M."/>
            <person name="Kasemsunt F."/>
            <person name="Garza D.R."/>
            <person name="Ngo R.T."/>
            <person name="Reddi K."/>
            <person name="Freise A.C."/>
            <person name="Garcia-Vedrenne A.E."/>
            <person name="Garlena R.A."/>
            <person name="Russell D.A."/>
            <person name="Jacobs-Sera D."/>
            <person name="Hatfull G.F."/>
        </authorList>
    </citation>
    <scope>NUCLEOTIDE SEQUENCE [LARGE SCALE GENOMIC DNA]</scope>
</reference>
<evidence type="ECO:0000313" key="3">
    <source>
        <dbReference type="Proteomes" id="UP001212175"/>
    </source>
</evidence>
<sequence length="102" mass="11410">MLTAKFDQRSNDAAIPPLTFRGLPELPALSNHVARYLKPKDLRNFTIEYRGGSRNGAVVLGGRIKSDKIRRIDFHIEGKAKTPDGHPPADPREIVPPKWSNL</sequence>
<organism evidence="2 3">
    <name type="scientific">Arthrobacter phage Bolt007</name>
    <dbReference type="NCBI Taxonomy" id="3017297"/>
    <lineage>
        <taxon>Viruses</taxon>
        <taxon>Duplodnaviria</taxon>
        <taxon>Heunggongvirae</taxon>
        <taxon>Uroviricota</taxon>
        <taxon>Caudoviricetes</taxon>
        <taxon>Berryhillviridae</taxon>
        <taxon>Lilmacvirus</taxon>
        <taxon>Lilmacvirus bolt007</taxon>
    </lineage>
</organism>
<accession>A0AA49E473</accession>
<dbReference type="EMBL" id="OP985600">
    <property type="protein sequence ID" value="WBF79022.1"/>
    <property type="molecule type" value="Genomic_DNA"/>
</dbReference>
<protein>
    <submittedName>
        <fullName evidence="2">Uncharacterized protein</fullName>
    </submittedName>
</protein>
<feature type="region of interest" description="Disordered" evidence="1">
    <location>
        <begin position="76"/>
        <end position="102"/>
    </location>
</feature>